<name>A0A1F4XFU1_9BACT</name>
<dbReference type="InterPro" id="IPR035985">
    <property type="entry name" value="Ubiquitin-activating_enz"/>
</dbReference>
<dbReference type="PANTHER" id="PTHR43267:SF3">
    <property type="entry name" value="THIF PROTEIN"/>
    <property type="match status" value="1"/>
</dbReference>
<evidence type="ECO:0000259" key="1">
    <source>
        <dbReference type="Pfam" id="PF00899"/>
    </source>
</evidence>
<comment type="caution">
    <text evidence="2">The sequence shown here is derived from an EMBL/GenBank/DDBJ whole genome shotgun (WGS) entry which is preliminary data.</text>
</comment>
<dbReference type="AlphaFoldDB" id="A0A1F4XFU1"/>
<dbReference type="GO" id="GO:0008641">
    <property type="term" value="F:ubiquitin-like modifier activating enzyme activity"/>
    <property type="evidence" value="ECO:0007669"/>
    <property type="project" value="InterPro"/>
</dbReference>
<organism evidence="2 3">
    <name type="scientific">Candidatus Adlerbacteria bacterium RIFCSPLOWO2_01_FULL_51_16</name>
    <dbReference type="NCBI Taxonomy" id="1797243"/>
    <lineage>
        <taxon>Bacteria</taxon>
        <taxon>Candidatus Adleribacteriota</taxon>
    </lineage>
</organism>
<dbReference type="InterPro" id="IPR000594">
    <property type="entry name" value="ThiF_NAD_FAD-bd"/>
</dbReference>
<dbReference type="PANTHER" id="PTHR43267">
    <property type="entry name" value="TRNA THREONYLCARBAMOYLADENOSINE DEHYDRATASE"/>
    <property type="match status" value="1"/>
</dbReference>
<evidence type="ECO:0000313" key="3">
    <source>
        <dbReference type="Proteomes" id="UP000176185"/>
    </source>
</evidence>
<accession>A0A1F4XFU1</accession>
<proteinExistence type="predicted"/>
<evidence type="ECO:0000313" key="2">
    <source>
        <dbReference type="EMBL" id="OGC80557.1"/>
    </source>
</evidence>
<gene>
    <name evidence="2" type="ORF">A2943_01325</name>
</gene>
<dbReference type="GO" id="GO:0061503">
    <property type="term" value="F:tRNA threonylcarbamoyladenosine dehydratase"/>
    <property type="evidence" value="ECO:0007669"/>
    <property type="project" value="TreeGrafter"/>
</dbReference>
<dbReference type="Pfam" id="PF00899">
    <property type="entry name" value="ThiF"/>
    <property type="match status" value="1"/>
</dbReference>
<feature type="domain" description="THIF-type NAD/FAD binding fold" evidence="1">
    <location>
        <begin position="113"/>
        <end position="251"/>
    </location>
</feature>
<protein>
    <recommendedName>
        <fullName evidence="1">THIF-type NAD/FAD binding fold domain-containing protein</fullName>
    </recommendedName>
</protein>
<dbReference type="EMBL" id="MEWX01000018">
    <property type="protein sequence ID" value="OGC80557.1"/>
    <property type="molecule type" value="Genomic_DNA"/>
</dbReference>
<dbReference type="GO" id="GO:0061504">
    <property type="term" value="P:cyclic threonylcarbamoyladenosine biosynthetic process"/>
    <property type="evidence" value="ECO:0007669"/>
    <property type="project" value="TreeGrafter"/>
</dbReference>
<dbReference type="SUPFAM" id="SSF69572">
    <property type="entry name" value="Activating enzymes of the ubiquitin-like proteins"/>
    <property type="match status" value="1"/>
</dbReference>
<dbReference type="STRING" id="1797243.A2943_01325"/>
<sequence>MINNRHIPAVPGWKKPKTLDLNRNEDAQVLDKLIAQGKVRFVSDKVHSAIEELYHIENPSQIDQLDQAAFDSYLQGFGGGDLSKYGVWVYYPWNLTVVHFPPQEDLSRLRGSRNRNLISDNERQVLKDGKTIVVFGLSVGSNAVDSLLMQGIGSRYVLVDMDQLDPTNLNRIRAAYDQVGVHKVDLVAKKISELDPFIEQVHYKQGVDEASLDEILTKYQPDILIDEIDSLRMKILIRLRAKEQKIPVLMATDDGDDILLDVERYDLDDVPILHGILPQDVIDEILQNKQMDRRQMGAIIGHYFVNLENVPLRMIESLLEVGKSLPSWPQLGGAAVLSGLYLAYASKKILLGQDINSGRFLMGPEAQLNPAIQTDDYKNKKAEQIKKLTQG</sequence>
<dbReference type="InterPro" id="IPR045886">
    <property type="entry name" value="ThiF/MoeB/HesA"/>
</dbReference>
<dbReference type="Gene3D" id="3.40.50.720">
    <property type="entry name" value="NAD(P)-binding Rossmann-like Domain"/>
    <property type="match status" value="1"/>
</dbReference>
<reference evidence="2 3" key="1">
    <citation type="journal article" date="2016" name="Nat. Commun.">
        <title>Thousands of microbial genomes shed light on interconnected biogeochemical processes in an aquifer system.</title>
        <authorList>
            <person name="Anantharaman K."/>
            <person name="Brown C.T."/>
            <person name="Hug L.A."/>
            <person name="Sharon I."/>
            <person name="Castelle C.J."/>
            <person name="Probst A.J."/>
            <person name="Thomas B.C."/>
            <person name="Singh A."/>
            <person name="Wilkins M.J."/>
            <person name="Karaoz U."/>
            <person name="Brodie E.L."/>
            <person name="Williams K.H."/>
            <person name="Hubbard S.S."/>
            <person name="Banfield J.F."/>
        </authorList>
    </citation>
    <scope>NUCLEOTIDE SEQUENCE [LARGE SCALE GENOMIC DNA]</scope>
</reference>
<dbReference type="Proteomes" id="UP000176185">
    <property type="component" value="Unassembled WGS sequence"/>
</dbReference>